<feature type="region of interest" description="Disordered" evidence="5">
    <location>
        <begin position="49"/>
        <end position="73"/>
    </location>
</feature>
<comment type="caution">
    <text evidence="7">The sequence shown here is derived from an EMBL/GenBank/DDBJ whole genome shotgun (WGS) entry which is preliminary data.</text>
</comment>
<sequence>MASYRELLKQREALQSQIDAAQEQEVTAAIEKVREIINEYSLTPEQVFAQPKGKRGPKLGTKPAKYRDPVSGATWGGMGREPLWIKGQSREQFLINR</sequence>
<proteinExistence type="inferred from homology"/>
<evidence type="ECO:0000259" key="6">
    <source>
        <dbReference type="Pfam" id="PF00816"/>
    </source>
</evidence>
<dbReference type="GO" id="GO:0003677">
    <property type="term" value="F:DNA binding"/>
    <property type="evidence" value="ECO:0007669"/>
    <property type="project" value="UniProtKB-KW"/>
</dbReference>
<evidence type="ECO:0000313" key="7">
    <source>
        <dbReference type="EMBL" id="KAA0998631.1"/>
    </source>
</evidence>
<keyword evidence="3" id="KW-0963">Cytoplasm</keyword>
<organism evidence="7 8">
    <name type="scientific">Paraburkholderia panacisoli</name>
    <dbReference type="NCBI Taxonomy" id="2603818"/>
    <lineage>
        <taxon>Bacteria</taxon>
        <taxon>Pseudomonadati</taxon>
        <taxon>Pseudomonadota</taxon>
        <taxon>Betaproteobacteria</taxon>
        <taxon>Burkholderiales</taxon>
        <taxon>Burkholderiaceae</taxon>
        <taxon>Paraburkholderia</taxon>
    </lineage>
</organism>
<dbReference type="Pfam" id="PF00816">
    <property type="entry name" value="Histone_HNS"/>
    <property type="match status" value="1"/>
</dbReference>
<accession>A0A5B0G7P7</accession>
<evidence type="ECO:0000313" key="8">
    <source>
        <dbReference type="Proteomes" id="UP000325273"/>
    </source>
</evidence>
<dbReference type="PANTHER" id="PTHR38097:SF2">
    <property type="entry name" value="DNA-BINDING PROTEIN STPA"/>
    <property type="match status" value="1"/>
</dbReference>
<dbReference type="SUPFAM" id="SSF81273">
    <property type="entry name" value="H-NS histone-like proteins"/>
    <property type="match status" value="1"/>
</dbReference>
<comment type="subcellular location">
    <subcellularLocation>
        <location evidence="1">Cytoplasm</location>
        <location evidence="1">Nucleoid</location>
    </subcellularLocation>
</comment>
<dbReference type="RefSeq" id="WP_149675820.1">
    <property type="nucleotide sequence ID" value="NZ_VTUZ01000055.1"/>
</dbReference>
<dbReference type="Proteomes" id="UP000325273">
    <property type="component" value="Unassembled WGS sequence"/>
</dbReference>
<dbReference type="InterPro" id="IPR027444">
    <property type="entry name" value="H-NS_C_dom"/>
</dbReference>
<evidence type="ECO:0000256" key="3">
    <source>
        <dbReference type="ARBA" id="ARBA00022490"/>
    </source>
</evidence>
<dbReference type="EMBL" id="VTUZ01000055">
    <property type="protein sequence ID" value="KAA0998631.1"/>
    <property type="molecule type" value="Genomic_DNA"/>
</dbReference>
<gene>
    <name evidence="7" type="ORF">FVF58_43695</name>
</gene>
<evidence type="ECO:0000256" key="4">
    <source>
        <dbReference type="ARBA" id="ARBA00023125"/>
    </source>
</evidence>
<dbReference type="PANTHER" id="PTHR38097">
    <property type="match status" value="1"/>
</dbReference>
<dbReference type="Gene3D" id="4.10.430.30">
    <property type="match status" value="1"/>
</dbReference>
<evidence type="ECO:0000256" key="1">
    <source>
        <dbReference type="ARBA" id="ARBA00004453"/>
    </source>
</evidence>
<name>A0A5B0G7P7_9BURK</name>
<keyword evidence="4" id="KW-0238">DNA-binding</keyword>
<evidence type="ECO:0000256" key="2">
    <source>
        <dbReference type="ARBA" id="ARBA00010610"/>
    </source>
</evidence>
<comment type="similarity">
    <text evidence="2">Belongs to the histone-like protein H-NS family.</text>
</comment>
<keyword evidence="8" id="KW-1185">Reference proteome</keyword>
<protein>
    <submittedName>
        <fullName evidence="7">H-NS histone family protein</fullName>
    </submittedName>
</protein>
<dbReference type="AlphaFoldDB" id="A0A5B0G7P7"/>
<dbReference type="GO" id="GO:0009295">
    <property type="term" value="C:nucleoid"/>
    <property type="evidence" value="ECO:0007669"/>
    <property type="project" value="UniProtKB-SubCell"/>
</dbReference>
<evidence type="ECO:0000256" key="5">
    <source>
        <dbReference type="SAM" id="MobiDB-lite"/>
    </source>
</evidence>
<reference evidence="7 8" key="1">
    <citation type="submission" date="2019-08" db="EMBL/GenBank/DDBJ databases">
        <title>Paraburkholderia sp. DCY113.</title>
        <authorList>
            <person name="Kang J."/>
        </authorList>
    </citation>
    <scope>NUCLEOTIDE SEQUENCE [LARGE SCALE GENOMIC DNA]</scope>
    <source>
        <strain evidence="7 8">DCY113</strain>
    </source>
</reference>
<feature type="domain" description="DNA-binding protein H-NS-like C-terminal" evidence="6">
    <location>
        <begin position="64"/>
        <end position="95"/>
    </location>
</feature>